<dbReference type="GO" id="GO:0016787">
    <property type="term" value="F:hydrolase activity"/>
    <property type="evidence" value="ECO:0007669"/>
    <property type="project" value="UniProtKB-KW"/>
</dbReference>
<evidence type="ECO:0000256" key="1">
    <source>
        <dbReference type="ARBA" id="ARBA00005582"/>
    </source>
</evidence>
<evidence type="ECO:0000259" key="4">
    <source>
        <dbReference type="PROSITE" id="PS51462"/>
    </source>
</evidence>
<dbReference type="SUPFAM" id="SSF55811">
    <property type="entry name" value="Nudix"/>
    <property type="match status" value="1"/>
</dbReference>
<dbReference type="PROSITE" id="PS51462">
    <property type="entry name" value="NUDIX"/>
    <property type="match status" value="1"/>
</dbReference>
<dbReference type="PROSITE" id="PS00893">
    <property type="entry name" value="NUDIX_BOX"/>
    <property type="match status" value="1"/>
</dbReference>
<evidence type="ECO:0000256" key="2">
    <source>
        <dbReference type="ARBA" id="ARBA00022801"/>
    </source>
</evidence>
<keyword evidence="6" id="KW-1185">Reference proteome</keyword>
<accession>A0A385TKQ1</accession>
<dbReference type="InterPro" id="IPR020084">
    <property type="entry name" value="NUDIX_hydrolase_CS"/>
</dbReference>
<dbReference type="PANTHER" id="PTHR43736:SF1">
    <property type="entry name" value="DIHYDRONEOPTERIN TRIPHOSPHATE DIPHOSPHATASE"/>
    <property type="match status" value="1"/>
</dbReference>
<dbReference type="AlphaFoldDB" id="A0A385TKQ1"/>
<evidence type="ECO:0000256" key="3">
    <source>
        <dbReference type="RuleBase" id="RU003476"/>
    </source>
</evidence>
<organism evidence="5 6">
    <name type="scientific">Paenibacillus lautus</name>
    <name type="common">Bacillus lautus</name>
    <dbReference type="NCBI Taxonomy" id="1401"/>
    <lineage>
        <taxon>Bacteria</taxon>
        <taxon>Bacillati</taxon>
        <taxon>Bacillota</taxon>
        <taxon>Bacilli</taxon>
        <taxon>Bacillales</taxon>
        <taxon>Paenibacillaceae</taxon>
        <taxon>Paenibacillus</taxon>
    </lineage>
</organism>
<evidence type="ECO:0000313" key="5">
    <source>
        <dbReference type="EMBL" id="AYB43244.1"/>
    </source>
</evidence>
<protein>
    <submittedName>
        <fullName evidence="5">NUDIX hydrolase</fullName>
    </submittedName>
</protein>
<feature type="domain" description="Nudix hydrolase" evidence="4">
    <location>
        <begin position="5"/>
        <end position="133"/>
    </location>
</feature>
<name>A0A385TKQ1_PAELA</name>
<dbReference type="PRINTS" id="PR00502">
    <property type="entry name" value="NUDIXFAMILY"/>
</dbReference>
<evidence type="ECO:0000313" key="6">
    <source>
        <dbReference type="Proteomes" id="UP000266552"/>
    </source>
</evidence>
<comment type="similarity">
    <text evidence="1 3">Belongs to the Nudix hydrolase family.</text>
</comment>
<dbReference type="EMBL" id="CP032412">
    <property type="protein sequence ID" value="AYB43244.1"/>
    <property type="molecule type" value="Genomic_DNA"/>
</dbReference>
<dbReference type="InterPro" id="IPR000086">
    <property type="entry name" value="NUDIX_hydrolase_dom"/>
</dbReference>
<sequence>MTENGIVLVVSVTLVQGDQVFLIQENKPSVRDTWNFPGGRIEPGETMLEAAIREVKEETGYEVQLTGTTGVYPFLSSLNYHVVMFHFTGIVTGGSLELGADEIKDCRWVTLPDILADDSMIFRDAEVMRRIVENLEKGVQHPLALFHPS</sequence>
<dbReference type="InterPro" id="IPR015797">
    <property type="entry name" value="NUDIX_hydrolase-like_dom_sf"/>
</dbReference>
<dbReference type="Proteomes" id="UP000266552">
    <property type="component" value="Chromosome"/>
</dbReference>
<reference evidence="5 6" key="1">
    <citation type="submission" date="2018-09" db="EMBL/GenBank/DDBJ databases">
        <title>Genome Sequence of Paenibacillus lautus Strain E7593-69, Azo Dye-Degrading Bacteria, Isolated from Commercial Tattoo Inks.</title>
        <authorList>
            <person name="Nho S.W."/>
            <person name="Kim S.-J."/>
            <person name="Kweon O."/>
            <person name="Cerniglia C.E."/>
        </authorList>
    </citation>
    <scope>NUCLEOTIDE SEQUENCE [LARGE SCALE GENOMIC DNA]</scope>
    <source>
        <strain evidence="5 6">E7593-69</strain>
    </source>
</reference>
<dbReference type="Pfam" id="PF00293">
    <property type="entry name" value="NUDIX"/>
    <property type="match status" value="1"/>
</dbReference>
<proteinExistence type="inferred from homology"/>
<gene>
    <name evidence="5" type="ORF">D5F53_08080</name>
</gene>
<dbReference type="RefSeq" id="WP_119847266.1">
    <property type="nucleotide sequence ID" value="NZ_CP032412.1"/>
</dbReference>
<dbReference type="InterPro" id="IPR020476">
    <property type="entry name" value="Nudix_hydrolase"/>
</dbReference>
<dbReference type="KEGG" id="plw:D5F53_08080"/>
<dbReference type="Gene3D" id="3.90.79.10">
    <property type="entry name" value="Nucleoside Triphosphate Pyrophosphohydrolase"/>
    <property type="match status" value="1"/>
</dbReference>
<keyword evidence="2 3" id="KW-0378">Hydrolase</keyword>
<dbReference type="PANTHER" id="PTHR43736">
    <property type="entry name" value="ADP-RIBOSE PYROPHOSPHATASE"/>
    <property type="match status" value="1"/>
</dbReference>